<dbReference type="AlphaFoldDB" id="A0AAD1S0E0"/>
<reference evidence="2" key="1">
    <citation type="submission" date="2022-03" db="EMBL/GenBank/DDBJ databases">
        <authorList>
            <person name="Alioto T."/>
            <person name="Alioto T."/>
            <person name="Gomez Garrido J."/>
        </authorList>
    </citation>
    <scope>NUCLEOTIDE SEQUENCE</scope>
</reference>
<organism evidence="2 3">
    <name type="scientific">Pelobates cultripes</name>
    <name type="common">Western spadefoot toad</name>
    <dbReference type="NCBI Taxonomy" id="61616"/>
    <lineage>
        <taxon>Eukaryota</taxon>
        <taxon>Metazoa</taxon>
        <taxon>Chordata</taxon>
        <taxon>Craniata</taxon>
        <taxon>Vertebrata</taxon>
        <taxon>Euteleostomi</taxon>
        <taxon>Amphibia</taxon>
        <taxon>Batrachia</taxon>
        <taxon>Anura</taxon>
        <taxon>Pelobatoidea</taxon>
        <taxon>Pelobatidae</taxon>
        <taxon>Pelobates</taxon>
    </lineage>
</organism>
<keyword evidence="3" id="KW-1185">Reference proteome</keyword>
<feature type="region of interest" description="Disordered" evidence="1">
    <location>
        <begin position="1"/>
        <end position="23"/>
    </location>
</feature>
<dbReference type="EMBL" id="OW240915">
    <property type="protein sequence ID" value="CAH2284886.1"/>
    <property type="molecule type" value="Genomic_DNA"/>
</dbReference>
<accession>A0AAD1S0E0</accession>
<protein>
    <submittedName>
        <fullName evidence="2">Uncharacterized protein</fullName>
    </submittedName>
</protein>
<evidence type="ECO:0000313" key="3">
    <source>
        <dbReference type="Proteomes" id="UP001295444"/>
    </source>
</evidence>
<proteinExistence type="predicted"/>
<gene>
    <name evidence="2" type="ORF">PECUL_23A002066</name>
</gene>
<evidence type="ECO:0000256" key="1">
    <source>
        <dbReference type="SAM" id="MobiDB-lite"/>
    </source>
</evidence>
<dbReference type="Proteomes" id="UP001295444">
    <property type="component" value="Chromosome 04"/>
</dbReference>
<sequence length="74" mass="8330">MALQYGAEDMETSSHMAAQDTLLPPESLTKDFFEREMEAMSTKLITSWQSIADELKTEVFSLTNRATRNKNAGN</sequence>
<evidence type="ECO:0000313" key="2">
    <source>
        <dbReference type="EMBL" id="CAH2284886.1"/>
    </source>
</evidence>
<name>A0AAD1S0E0_PELCU</name>